<organism evidence="5 6">
    <name type="scientific">Wenjunlia tyrosinilytica</name>
    <dbReference type="NCBI Taxonomy" id="1544741"/>
    <lineage>
        <taxon>Bacteria</taxon>
        <taxon>Bacillati</taxon>
        <taxon>Actinomycetota</taxon>
        <taxon>Actinomycetes</taxon>
        <taxon>Kitasatosporales</taxon>
        <taxon>Streptomycetaceae</taxon>
        <taxon>Wenjunlia</taxon>
    </lineage>
</organism>
<dbReference type="EMBL" id="BMMS01000012">
    <property type="protein sequence ID" value="GGO88929.1"/>
    <property type="molecule type" value="Genomic_DNA"/>
</dbReference>
<keyword evidence="3" id="KW-0812">Transmembrane</keyword>
<dbReference type="AlphaFoldDB" id="A0A917ZQR1"/>
<protein>
    <submittedName>
        <fullName evidence="5">RNA polymerase subunit sigma</fullName>
    </submittedName>
</protein>
<feature type="transmembrane region" description="Helical" evidence="3">
    <location>
        <begin position="93"/>
        <end position="113"/>
    </location>
</feature>
<keyword evidence="3" id="KW-1133">Transmembrane helix</keyword>
<name>A0A917ZQR1_9ACTN</name>
<evidence type="ECO:0000256" key="1">
    <source>
        <dbReference type="ARBA" id="ARBA00023015"/>
    </source>
</evidence>
<feature type="domain" description="Putative zinc-finger" evidence="4">
    <location>
        <begin position="12"/>
        <end position="38"/>
    </location>
</feature>
<evidence type="ECO:0000313" key="5">
    <source>
        <dbReference type="EMBL" id="GGO88929.1"/>
    </source>
</evidence>
<dbReference type="InterPro" id="IPR041916">
    <property type="entry name" value="Anti_sigma_zinc_sf"/>
</dbReference>
<dbReference type="InterPro" id="IPR027383">
    <property type="entry name" value="Znf_put"/>
</dbReference>
<keyword evidence="2" id="KW-0804">Transcription</keyword>
<keyword evidence="6" id="KW-1185">Reference proteome</keyword>
<evidence type="ECO:0000259" key="4">
    <source>
        <dbReference type="Pfam" id="PF13490"/>
    </source>
</evidence>
<dbReference type="Pfam" id="PF13490">
    <property type="entry name" value="zf-HC2"/>
    <property type="match status" value="1"/>
</dbReference>
<dbReference type="Proteomes" id="UP000641932">
    <property type="component" value="Unassembled WGS sequence"/>
</dbReference>
<dbReference type="Gene3D" id="1.10.10.1320">
    <property type="entry name" value="Anti-sigma factor, zinc-finger domain"/>
    <property type="match status" value="1"/>
</dbReference>
<accession>A0A917ZQR1</accession>
<reference evidence="5" key="2">
    <citation type="submission" date="2020-09" db="EMBL/GenBank/DDBJ databases">
        <authorList>
            <person name="Sun Q."/>
            <person name="Zhou Y."/>
        </authorList>
    </citation>
    <scope>NUCLEOTIDE SEQUENCE</scope>
    <source>
        <strain evidence="5">CGMCC 4.7201</strain>
    </source>
</reference>
<evidence type="ECO:0000256" key="3">
    <source>
        <dbReference type="SAM" id="Phobius"/>
    </source>
</evidence>
<keyword evidence="1" id="KW-0805">Transcription regulation</keyword>
<comment type="caution">
    <text evidence="5">The sequence shown here is derived from an EMBL/GenBank/DDBJ whole genome shotgun (WGS) entry which is preliminary data.</text>
</comment>
<reference evidence="5" key="1">
    <citation type="journal article" date="2014" name="Int. J. Syst. Evol. Microbiol.">
        <title>Complete genome sequence of Corynebacterium casei LMG S-19264T (=DSM 44701T), isolated from a smear-ripened cheese.</title>
        <authorList>
            <consortium name="US DOE Joint Genome Institute (JGI-PGF)"/>
            <person name="Walter F."/>
            <person name="Albersmeier A."/>
            <person name="Kalinowski J."/>
            <person name="Ruckert C."/>
        </authorList>
    </citation>
    <scope>NUCLEOTIDE SEQUENCE</scope>
    <source>
        <strain evidence="5">CGMCC 4.7201</strain>
    </source>
</reference>
<evidence type="ECO:0000313" key="6">
    <source>
        <dbReference type="Proteomes" id="UP000641932"/>
    </source>
</evidence>
<dbReference type="RefSeq" id="WP_189132241.1">
    <property type="nucleotide sequence ID" value="NZ_BMMS01000012.1"/>
</dbReference>
<gene>
    <name evidence="5" type="ORF">GCM10012280_30880</name>
</gene>
<evidence type="ECO:0000256" key="2">
    <source>
        <dbReference type="ARBA" id="ARBA00023163"/>
    </source>
</evidence>
<proteinExistence type="predicted"/>
<sequence length="252" mass="27152">MTSHGQDQHVDVGAYVLGVLDDSDAVVFEEHLNSCARCSQEFDSLVGLGSILSEFSASAPTAETLTARPSQGMLDRLVDEVAVKRRTQRQRRLYLVAAAAALIVGGPLAVGTLSASDVHGGSAELAEFHKSPAKFFFDTMKENGTSGTDPQTKVQATVKTEPKDWGTHVVMQIGNVRGPFKCDLIAVSKNGEKQTVTTWTVGKWGYGIKKPTDPRDNKQPLYMHGGAAMSPQDIDHFEVNTLDGKHLVSVKA</sequence>
<keyword evidence="3" id="KW-0472">Membrane</keyword>